<feature type="signal peptide" evidence="2">
    <location>
        <begin position="1"/>
        <end position="25"/>
    </location>
</feature>
<evidence type="ECO:0000313" key="4">
    <source>
        <dbReference type="Proteomes" id="UP001055125"/>
    </source>
</evidence>
<reference evidence="3" key="2">
    <citation type="submission" date="2021-08" db="EMBL/GenBank/DDBJ databases">
        <authorList>
            <person name="Tani A."/>
            <person name="Ola A."/>
            <person name="Ogura Y."/>
            <person name="Katsura K."/>
            <person name="Hayashi T."/>
        </authorList>
    </citation>
    <scope>NUCLEOTIDE SEQUENCE</scope>
    <source>
        <strain evidence="3">DSM 19015</strain>
    </source>
</reference>
<evidence type="ECO:0000256" key="1">
    <source>
        <dbReference type="SAM" id="MobiDB-lite"/>
    </source>
</evidence>
<reference evidence="3" key="1">
    <citation type="journal article" date="2021" name="Front. Microbiol.">
        <title>Comprehensive Comparative Genomics and Phenotyping of Methylobacterium Species.</title>
        <authorList>
            <person name="Alessa O."/>
            <person name="Ogura Y."/>
            <person name="Fujitani Y."/>
            <person name="Takami H."/>
            <person name="Hayashi T."/>
            <person name="Sahin N."/>
            <person name="Tani A."/>
        </authorList>
    </citation>
    <scope>NUCLEOTIDE SEQUENCE</scope>
    <source>
        <strain evidence="3">DSM 19015</strain>
    </source>
</reference>
<keyword evidence="2" id="KW-0732">Signal</keyword>
<organism evidence="3 4">
    <name type="scientific">Methylobacterium iners</name>
    <dbReference type="NCBI Taxonomy" id="418707"/>
    <lineage>
        <taxon>Bacteria</taxon>
        <taxon>Pseudomonadati</taxon>
        <taxon>Pseudomonadota</taxon>
        <taxon>Alphaproteobacteria</taxon>
        <taxon>Hyphomicrobiales</taxon>
        <taxon>Methylobacteriaceae</taxon>
        <taxon>Methylobacterium</taxon>
    </lineage>
</organism>
<keyword evidence="4" id="KW-1185">Reference proteome</keyword>
<dbReference type="Proteomes" id="UP001055125">
    <property type="component" value="Unassembled WGS sequence"/>
</dbReference>
<proteinExistence type="predicted"/>
<feature type="compositionally biased region" description="Basic and acidic residues" evidence="1">
    <location>
        <begin position="72"/>
        <end position="85"/>
    </location>
</feature>
<evidence type="ECO:0000256" key="2">
    <source>
        <dbReference type="SAM" id="SignalP"/>
    </source>
</evidence>
<comment type="caution">
    <text evidence="3">The sequence shown here is derived from an EMBL/GenBank/DDBJ whole genome shotgun (WGS) entry which is preliminary data.</text>
</comment>
<sequence length="105" mass="10794">MNTRIASAAALLSLTFGAALSPALAQTYGAPAGYVGGGHIAQGGNGYPDGRPPVQYRVVEPRADDAVVTGSIDRRGLDRSAKDGNAEQNNKRFPNYGNTSGGPAY</sequence>
<feature type="chain" id="PRO_5045278827" evidence="2">
    <location>
        <begin position="26"/>
        <end position="105"/>
    </location>
</feature>
<accession>A0ABQ4RVA5</accession>
<dbReference type="RefSeq" id="WP_238243263.1">
    <property type="nucleotide sequence ID" value="NZ_BPQP01000018.1"/>
</dbReference>
<evidence type="ECO:0000313" key="3">
    <source>
        <dbReference type="EMBL" id="GJD94078.1"/>
    </source>
</evidence>
<feature type="region of interest" description="Disordered" evidence="1">
    <location>
        <begin position="69"/>
        <end position="105"/>
    </location>
</feature>
<name>A0ABQ4RVA5_9HYPH</name>
<feature type="compositionally biased region" description="Polar residues" evidence="1">
    <location>
        <begin position="86"/>
        <end position="98"/>
    </location>
</feature>
<dbReference type="EMBL" id="BPQP01000018">
    <property type="protein sequence ID" value="GJD94078.1"/>
    <property type="molecule type" value="Genomic_DNA"/>
</dbReference>
<protein>
    <submittedName>
        <fullName evidence="3">Uncharacterized protein</fullName>
    </submittedName>
</protein>
<gene>
    <name evidence="3" type="ORF">OCOJLMKI_1279</name>
</gene>